<evidence type="ECO:0000313" key="1">
    <source>
        <dbReference type="EMBL" id="WXA97107.1"/>
    </source>
</evidence>
<organism evidence="1 2">
    <name type="scientific">Pendulispora brunnea</name>
    <dbReference type="NCBI Taxonomy" id="2905690"/>
    <lineage>
        <taxon>Bacteria</taxon>
        <taxon>Pseudomonadati</taxon>
        <taxon>Myxococcota</taxon>
        <taxon>Myxococcia</taxon>
        <taxon>Myxococcales</taxon>
        <taxon>Sorangiineae</taxon>
        <taxon>Pendulisporaceae</taxon>
        <taxon>Pendulispora</taxon>
    </lineage>
</organism>
<keyword evidence="2" id="KW-1185">Reference proteome</keyword>
<dbReference type="InterPro" id="IPR000801">
    <property type="entry name" value="Esterase-like"/>
</dbReference>
<dbReference type="InterPro" id="IPR050583">
    <property type="entry name" value="Mycobacterial_A85_antigen"/>
</dbReference>
<dbReference type="PANTHER" id="PTHR48098">
    <property type="entry name" value="ENTEROCHELIN ESTERASE-RELATED"/>
    <property type="match status" value="1"/>
</dbReference>
<accession>A0ABZ2KEL3</accession>
<dbReference type="RefSeq" id="WP_394847722.1">
    <property type="nucleotide sequence ID" value="NZ_CP089982.1"/>
</dbReference>
<dbReference type="Pfam" id="PF00756">
    <property type="entry name" value="Esterase"/>
    <property type="match status" value="1"/>
</dbReference>
<dbReference type="Gene3D" id="3.40.50.1820">
    <property type="entry name" value="alpha/beta hydrolase"/>
    <property type="match status" value="1"/>
</dbReference>
<evidence type="ECO:0008006" key="3">
    <source>
        <dbReference type="Google" id="ProtNLM"/>
    </source>
</evidence>
<dbReference type="EMBL" id="CP089982">
    <property type="protein sequence ID" value="WXA97107.1"/>
    <property type="molecule type" value="Genomic_DNA"/>
</dbReference>
<dbReference type="Proteomes" id="UP001379533">
    <property type="component" value="Chromosome"/>
</dbReference>
<name>A0ABZ2KEL3_9BACT</name>
<dbReference type="InterPro" id="IPR029058">
    <property type="entry name" value="AB_hydrolase_fold"/>
</dbReference>
<proteinExistence type="predicted"/>
<gene>
    <name evidence="1" type="ORF">LZC95_09695</name>
</gene>
<protein>
    <recommendedName>
        <fullName evidence="3">Esterase</fullName>
    </recommendedName>
</protein>
<evidence type="ECO:0000313" key="2">
    <source>
        <dbReference type="Proteomes" id="UP001379533"/>
    </source>
</evidence>
<reference evidence="1 2" key="1">
    <citation type="submission" date="2021-12" db="EMBL/GenBank/DDBJ databases">
        <title>Discovery of the Pendulisporaceae a myxobacterial family with distinct sporulation behavior and unique specialized metabolism.</title>
        <authorList>
            <person name="Garcia R."/>
            <person name="Popoff A."/>
            <person name="Bader C.D."/>
            <person name="Loehr J."/>
            <person name="Walesch S."/>
            <person name="Walt C."/>
            <person name="Boldt J."/>
            <person name="Bunk B."/>
            <person name="Haeckl F.J.F.P.J."/>
            <person name="Gunesch A.P."/>
            <person name="Birkelbach J."/>
            <person name="Nuebel U."/>
            <person name="Pietschmann T."/>
            <person name="Bach T."/>
            <person name="Mueller R."/>
        </authorList>
    </citation>
    <scope>NUCLEOTIDE SEQUENCE [LARGE SCALE GENOMIC DNA]</scope>
    <source>
        <strain evidence="1 2">MSr12523</strain>
    </source>
</reference>
<dbReference type="SUPFAM" id="SSF53474">
    <property type="entry name" value="alpha/beta-Hydrolases"/>
    <property type="match status" value="1"/>
</dbReference>
<sequence length="599" mass="67215">MNGIVPSSRGALAVVLCGSLVFGCSTKTPPPASEPMPAAPAAAQGAALRFAVSFPSKGDAGSGTIDGRVFVILSNDESNEPRFQISIGLKTQQIFGVDVEGLAADKDAIVDGTAVGYPRATLADVPPGTYTVQAVLHRYETFHRSDGHTVKLPMDRGEGQHWEHAPGNLYSTPQKITVDPSKPETFRISLDKIIPPIEAPADTKYVKHERIQSELLTKFWGRPMHLGAHVILPEGFESHPNARYPLVISHGHFMRDIGYFREAPPDPNLKPDYSERFHLPGYNRIEQESAHQLYRDWTGPKFPRMILVEIQHANPYYDDSYAVNSENLGPYGDAIMNELIPYLEKKYRAIGEGWARFAYGGSTGGWESLAVQTFYPDKFNGIWAACPDPVDFHDYMTVNLYDDQNAFVTDQFWKKVPRGAFTNYLGHLSATQADVSRYELTLGTHGRSGDQLDIWQAVYSPAGADGYPQPIWDKLTGVIDHKVAAYWRDHYDLNHILARDWATLGPKLRGKIHIYVGDMDNYYLNNAVYRIEQFLKGTTNPPYEGEVDYGDRAEHCWNGDHTRPNAYSRLRYPQLYFPKILERIRKSAPAGANLKSFQY</sequence>
<dbReference type="PANTHER" id="PTHR48098:SF3">
    <property type="entry name" value="IRON(III) ENTEROBACTIN ESTERASE"/>
    <property type="match status" value="1"/>
</dbReference>